<feature type="chain" id="PRO_5006446674" evidence="6">
    <location>
        <begin position="19"/>
        <end position="124"/>
    </location>
</feature>
<reference evidence="7" key="1">
    <citation type="submission" date="2017-02" db="UniProtKB">
        <authorList>
            <consortium name="WormBaseParasite"/>
        </authorList>
    </citation>
    <scope>IDENTIFICATION</scope>
</reference>
<dbReference type="WBParaSite" id="ACOC_0001294601-mRNA-1">
    <property type="protein sequence ID" value="ACOC_0001294601-mRNA-1"/>
    <property type="gene ID" value="ACOC_0001294601"/>
</dbReference>
<evidence type="ECO:0000256" key="3">
    <source>
        <dbReference type="ARBA" id="ARBA00022741"/>
    </source>
</evidence>
<dbReference type="InterPro" id="IPR004000">
    <property type="entry name" value="Actin"/>
</dbReference>
<dbReference type="GO" id="GO:0005524">
    <property type="term" value="F:ATP binding"/>
    <property type="evidence" value="ECO:0007669"/>
    <property type="project" value="UniProtKB-KW"/>
</dbReference>
<dbReference type="FunFam" id="3.30.420.40:FF:000205">
    <property type="entry name" value="Actin, alpha skeletal muscle"/>
    <property type="match status" value="1"/>
</dbReference>
<evidence type="ECO:0000256" key="6">
    <source>
        <dbReference type="SAM" id="SignalP"/>
    </source>
</evidence>
<accession>A0A0R3Q1P0</accession>
<sequence length="124" mass="13903">MVIHSLLRLAFIGMETAGIHETTYQSIMRCDVDIRKDLYTNIVLSGGPSIFPGIADRMQKEIQELSPRLTYSAVILAQQLITVFQHSENQDNGPTEEEVLCVAQWFNPSLTIYFSTPLDTQAGI</sequence>
<keyword evidence="2" id="KW-0963">Cytoplasm</keyword>
<dbReference type="PANTHER" id="PTHR11937">
    <property type="entry name" value="ACTIN"/>
    <property type="match status" value="1"/>
</dbReference>
<name>A0A0R3Q1P0_ANGCS</name>
<dbReference type="AlphaFoldDB" id="A0A0R3Q1P0"/>
<evidence type="ECO:0000256" key="5">
    <source>
        <dbReference type="ARBA" id="ARBA00023212"/>
    </source>
</evidence>
<protein>
    <submittedName>
        <fullName evidence="7">ALP_N domain-containing protein</fullName>
    </submittedName>
</protein>
<dbReference type="Gene3D" id="3.30.420.40">
    <property type="match status" value="1"/>
</dbReference>
<evidence type="ECO:0000256" key="4">
    <source>
        <dbReference type="ARBA" id="ARBA00022840"/>
    </source>
</evidence>
<proteinExistence type="predicted"/>
<dbReference type="Pfam" id="PF00022">
    <property type="entry name" value="Actin"/>
    <property type="match status" value="1"/>
</dbReference>
<comment type="subcellular location">
    <subcellularLocation>
        <location evidence="1">Cytoplasm</location>
        <location evidence="1">Cytoskeleton</location>
    </subcellularLocation>
</comment>
<evidence type="ECO:0000256" key="2">
    <source>
        <dbReference type="ARBA" id="ARBA00022490"/>
    </source>
</evidence>
<keyword evidence="4" id="KW-0067">ATP-binding</keyword>
<dbReference type="SUPFAM" id="SSF53067">
    <property type="entry name" value="Actin-like ATPase domain"/>
    <property type="match status" value="1"/>
</dbReference>
<organism evidence="7">
    <name type="scientific">Angiostrongylus costaricensis</name>
    <name type="common">Nematode worm</name>
    <dbReference type="NCBI Taxonomy" id="334426"/>
    <lineage>
        <taxon>Eukaryota</taxon>
        <taxon>Metazoa</taxon>
        <taxon>Ecdysozoa</taxon>
        <taxon>Nematoda</taxon>
        <taxon>Chromadorea</taxon>
        <taxon>Rhabditida</taxon>
        <taxon>Rhabditina</taxon>
        <taxon>Rhabditomorpha</taxon>
        <taxon>Strongyloidea</taxon>
        <taxon>Metastrongylidae</taxon>
        <taxon>Angiostrongylus</taxon>
    </lineage>
</organism>
<keyword evidence="3" id="KW-0547">Nucleotide-binding</keyword>
<dbReference type="InterPro" id="IPR043129">
    <property type="entry name" value="ATPase_NBD"/>
</dbReference>
<keyword evidence="6" id="KW-0732">Signal</keyword>
<feature type="signal peptide" evidence="6">
    <location>
        <begin position="1"/>
        <end position="18"/>
    </location>
</feature>
<keyword evidence="5" id="KW-0206">Cytoskeleton</keyword>
<evidence type="ECO:0000313" key="7">
    <source>
        <dbReference type="WBParaSite" id="ACOC_0001294601-mRNA-1"/>
    </source>
</evidence>
<dbReference type="GO" id="GO:0005856">
    <property type="term" value="C:cytoskeleton"/>
    <property type="evidence" value="ECO:0007669"/>
    <property type="project" value="UniProtKB-SubCell"/>
</dbReference>
<evidence type="ECO:0000256" key="1">
    <source>
        <dbReference type="ARBA" id="ARBA00004245"/>
    </source>
</evidence>